<dbReference type="EMBL" id="JADCNM010000008">
    <property type="protein sequence ID" value="KAG0471958.1"/>
    <property type="molecule type" value="Genomic_DNA"/>
</dbReference>
<accession>A0A835UQL7</accession>
<evidence type="ECO:0000313" key="1">
    <source>
        <dbReference type="EMBL" id="KAG0470392.1"/>
    </source>
</evidence>
<sequence>MVRVNKGCRQTKLCKRCGFAEWPLIDLPTHGGPPTLSWLSFNAEHSELDQVSVHHRPNIGIVWHSISEQGGCQKMKMEAITCKTPSFSGGQLKAMKMYPRIQSGVMVQHTRDATSSFSLPRNGFYKDRMNIVTGDTEKSDEGDAEQDGCYHQITSWKMKLLRLLSAALEIGEVEVAEARL</sequence>
<dbReference type="Proteomes" id="UP000639772">
    <property type="component" value="Unassembled WGS sequence"/>
</dbReference>
<organism evidence="1 3">
    <name type="scientific">Vanilla planifolia</name>
    <name type="common">Vanilla</name>
    <dbReference type="NCBI Taxonomy" id="51239"/>
    <lineage>
        <taxon>Eukaryota</taxon>
        <taxon>Viridiplantae</taxon>
        <taxon>Streptophyta</taxon>
        <taxon>Embryophyta</taxon>
        <taxon>Tracheophyta</taxon>
        <taxon>Spermatophyta</taxon>
        <taxon>Magnoliopsida</taxon>
        <taxon>Liliopsida</taxon>
        <taxon>Asparagales</taxon>
        <taxon>Orchidaceae</taxon>
        <taxon>Vanilloideae</taxon>
        <taxon>Vanilleae</taxon>
        <taxon>Vanilla</taxon>
    </lineage>
</organism>
<evidence type="ECO:0000313" key="2">
    <source>
        <dbReference type="EMBL" id="KAG0471958.1"/>
    </source>
</evidence>
<evidence type="ECO:0000313" key="4">
    <source>
        <dbReference type="Proteomes" id="UP000639772"/>
    </source>
</evidence>
<proteinExistence type="predicted"/>
<name>A0A835UQL7_VANPL</name>
<keyword evidence="3" id="KW-1185">Reference proteome</keyword>
<gene>
    <name evidence="2" type="ORF">HPP92_016504</name>
    <name evidence="1" type="ORF">HPP92_017092</name>
</gene>
<evidence type="ECO:0000313" key="3">
    <source>
        <dbReference type="Proteomes" id="UP000636800"/>
    </source>
</evidence>
<dbReference type="EMBL" id="JADCNL010000008">
    <property type="protein sequence ID" value="KAG0470392.1"/>
    <property type="molecule type" value="Genomic_DNA"/>
</dbReference>
<comment type="caution">
    <text evidence="1">The sequence shown here is derived from an EMBL/GenBank/DDBJ whole genome shotgun (WGS) entry which is preliminary data.</text>
</comment>
<reference evidence="3 4" key="1">
    <citation type="journal article" date="2020" name="Nat. Food">
        <title>A phased Vanilla planifolia genome enables genetic improvement of flavour and production.</title>
        <authorList>
            <person name="Hasing T."/>
            <person name="Tang H."/>
            <person name="Brym M."/>
            <person name="Khazi F."/>
            <person name="Huang T."/>
            <person name="Chambers A.H."/>
        </authorList>
    </citation>
    <scope>NUCLEOTIDE SEQUENCE [LARGE SCALE GENOMIC DNA]</scope>
    <source>
        <tissue evidence="1">Leaf</tissue>
    </source>
</reference>
<dbReference type="Proteomes" id="UP000636800">
    <property type="component" value="Unassembled WGS sequence"/>
</dbReference>
<protein>
    <submittedName>
        <fullName evidence="1">Uncharacterized protein</fullName>
    </submittedName>
</protein>
<dbReference type="AlphaFoldDB" id="A0A835UQL7"/>